<reference evidence="11" key="1">
    <citation type="journal article" date="2017" name="Plant J.">
        <title>The pomegranate (Punica granatum L.) genome and the genomics of punicalagin biosynthesis.</title>
        <authorList>
            <person name="Qin G."/>
            <person name="Xu C."/>
            <person name="Ming R."/>
            <person name="Tang H."/>
            <person name="Guyot R."/>
            <person name="Kramer E.M."/>
            <person name="Hu Y."/>
            <person name="Yi X."/>
            <person name="Qi Y."/>
            <person name="Xu X."/>
            <person name="Gao Z."/>
            <person name="Pan H."/>
            <person name="Jian J."/>
            <person name="Tian Y."/>
            <person name="Yue Z."/>
            <person name="Xu Y."/>
        </authorList>
    </citation>
    <scope>NUCLEOTIDE SEQUENCE [LARGE SCALE GENOMIC DNA]</scope>
    <source>
        <strain evidence="11">cv. Dabenzi</strain>
    </source>
</reference>
<evidence type="ECO:0000313" key="10">
    <source>
        <dbReference type="EMBL" id="PKI55905.1"/>
    </source>
</evidence>
<dbReference type="GO" id="GO:0005829">
    <property type="term" value="C:cytosol"/>
    <property type="evidence" value="ECO:0007669"/>
    <property type="project" value="UniProtKB-SubCell"/>
</dbReference>
<gene>
    <name evidence="9" type="ORF">CDL15_Pgr000610</name>
    <name evidence="10" type="ORF">CRG98_023690</name>
</gene>
<protein>
    <recommendedName>
        <fullName evidence="2">glutathione transferase</fullName>
        <ecNumber evidence="2">2.5.1.18</ecNumber>
    </recommendedName>
</protein>
<evidence type="ECO:0000313" key="11">
    <source>
        <dbReference type="Proteomes" id="UP000197138"/>
    </source>
</evidence>
<dbReference type="InterPro" id="IPR040079">
    <property type="entry name" value="Glutathione_S-Trfase"/>
</dbReference>
<dbReference type="AlphaFoldDB" id="A0A218W3X0"/>
<evidence type="ECO:0000256" key="4">
    <source>
        <dbReference type="ARBA" id="ARBA00022679"/>
    </source>
</evidence>
<reference evidence="10 12" key="3">
    <citation type="submission" date="2017-11" db="EMBL/GenBank/DDBJ databases">
        <title>De-novo sequencing of pomegranate (Punica granatum L.) genome.</title>
        <authorList>
            <person name="Akparov Z."/>
            <person name="Amiraslanov A."/>
            <person name="Hajiyeva S."/>
            <person name="Abbasov M."/>
            <person name="Kaur K."/>
            <person name="Hamwieh A."/>
            <person name="Solovyev V."/>
            <person name="Salamov A."/>
            <person name="Braich B."/>
            <person name="Kosarev P."/>
            <person name="Mahmoud A."/>
            <person name="Hajiyev E."/>
            <person name="Babayeva S."/>
            <person name="Izzatullayeva V."/>
            <person name="Mammadov A."/>
            <person name="Mammadov A."/>
            <person name="Sharifova S."/>
            <person name="Ojaghi J."/>
            <person name="Eynullazada K."/>
            <person name="Bayramov B."/>
            <person name="Abdulazimova A."/>
            <person name="Shahmuradov I."/>
        </authorList>
    </citation>
    <scope>NUCLEOTIDE SEQUENCE [LARGE SCALE GENOMIC DNA]</scope>
    <source>
        <strain evidence="10">AG2017</strain>
        <strain evidence="12">cv. AG2017</strain>
        <tissue evidence="10">Leaf</tissue>
    </source>
</reference>
<dbReference type="InterPro" id="IPR036282">
    <property type="entry name" value="Glutathione-S-Trfase_C_sf"/>
</dbReference>
<dbReference type="SFLD" id="SFLDG01152">
    <property type="entry name" value="Main.3:_Omega-_and_Tau-like"/>
    <property type="match status" value="1"/>
</dbReference>
<dbReference type="SUPFAM" id="SSF47616">
    <property type="entry name" value="GST C-terminal domain-like"/>
    <property type="match status" value="1"/>
</dbReference>
<dbReference type="InterPro" id="IPR045074">
    <property type="entry name" value="GST_C_Tau"/>
</dbReference>
<dbReference type="InterPro" id="IPR036249">
    <property type="entry name" value="Thioredoxin-like_sf"/>
</dbReference>
<evidence type="ECO:0000259" key="8">
    <source>
        <dbReference type="PROSITE" id="PS50405"/>
    </source>
</evidence>
<dbReference type="SFLD" id="SFLDG00358">
    <property type="entry name" value="Main_(cytGST)"/>
    <property type="match status" value="1"/>
</dbReference>
<comment type="catalytic activity">
    <reaction evidence="6">
        <text>RX + glutathione = an S-substituted glutathione + a halide anion + H(+)</text>
        <dbReference type="Rhea" id="RHEA:16437"/>
        <dbReference type="ChEBI" id="CHEBI:15378"/>
        <dbReference type="ChEBI" id="CHEBI:16042"/>
        <dbReference type="ChEBI" id="CHEBI:17792"/>
        <dbReference type="ChEBI" id="CHEBI:57925"/>
        <dbReference type="ChEBI" id="CHEBI:90779"/>
        <dbReference type="EC" id="2.5.1.18"/>
    </reaction>
</comment>
<dbReference type="Proteomes" id="UP000197138">
    <property type="component" value="Unassembled WGS sequence"/>
</dbReference>
<evidence type="ECO:0000256" key="6">
    <source>
        <dbReference type="ARBA" id="ARBA00047960"/>
    </source>
</evidence>
<feature type="domain" description="GST N-terminal" evidence="7">
    <location>
        <begin position="4"/>
        <end position="83"/>
    </location>
</feature>
<keyword evidence="12" id="KW-1185">Reference proteome</keyword>
<evidence type="ECO:0000256" key="2">
    <source>
        <dbReference type="ARBA" id="ARBA00012452"/>
    </source>
</evidence>
<evidence type="ECO:0000256" key="5">
    <source>
        <dbReference type="ARBA" id="ARBA00025743"/>
    </source>
</evidence>
<name>A0A218W3X0_PUNGR</name>
<evidence type="ECO:0000256" key="3">
    <source>
        <dbReference type="ARBA" id="ARBA00022575"/>
    </source>
</evidence>
<dbReference type="OrthoDB" id="4951845at2759"/>
<dbReference type="CDD" id="cd03058">
    <property type="entry name" value="GST_N_Tau"/>
    <property type="match status" value="1"/>
</dbReference>
<dbReference type="EC" id="2.5.1.18" evidence="2"/>
<proteinExistence type="inferred from homology"/>
<dbReference type="InterPro" id="IPR010987">
    <property type="entry name" value="Glutathione-S-Trfase_C-like"/>
</dbReference>
<dbReference type="CDD" id="cd03185">
    <property type="entry name" value="GST_C_Tau"/>
    <property type="match status" value="1"/>
</dbReference>
<dbReference type="Proteomes" id="UP000233551">
    <property type="component" value="Unassembled WGS sequence"/>
</dbReference>
<dbReference type="SFLD" id="SFLDS00019">
    <property type="entry name" value="Glutathione_Transferase_(cytos"/>
    <property type="match status" value="1"/>
</dbReference>
<dbReference type="STRING" id="22663.A0A218W3X0"/>
<evidence type="ECO:0000259" key="7">
    <source>
        <dbReference type="PROSITE" id="PS50404"/>
    </source>
</evidence>
<dbReference type="FunFam" id="3.40.30.10:FF:000197">
    <property type="entry name" value="Glutathione S-transferase U10"/>
    <property type="match status" value="1"/>
</dbReference>
<dbReference type="EMBL" id="PGOL01001657">
    <property type="protein sequence ID" value="PKI55905.1"/>
    <property type="molecule type" value="Genomic_DNA"/>
</dbReference>
<dbReference type="SUPFAM" id="SSF52833">
    <property type="entry name" value="Thioredoxin-like"/>
    <property type="match status" value="1"/>
</dbReference>
<organism evidence="9 11">
    <name type="scientific">Punica granatum</name>
    <name type="common">Pomegranate</name>
    <dbReference type="NCBI Taxonomy" id="22663"/>
    <lineage>
        <taxon>Eukaryota</taxon>
        <taxon>Viridiplantae</taxon>
        <taxon>Streptophyta</taxon>
        <taxon>Embryophyta</taxon>
        <taxon>Tracheophyta</taxon>
        <taxon>Spermatophyta</taxon>
        <taxon>Magnoliopsida</taxon>
        <taxon>eudicotyledons</taxon>
        <taxon>Gunneridae</taxon>
        <taxon>Pentapetalae</taxon>
        <taxon>rosids</taxon>
        <taxon>malvids</taxon>
        <taxon>Myrtales</taxon>
        <taxon>Lythraceae</taxon>
        <taxon>Punica</taxon>
    </lineage>
</organism>
<dbReference type="PANTHER" id="PTHR11260:SF676">
    <property type="entry name" value="GLUTATHIONE S-TRANSFERASE U8"/>
    <property type="match status" value="1"/>
</dbReference>
<evidence type="ECO:0000256" key="1">
    <source>
        <dbReference type="ARBA" id="ARBA00004514"/>
    </source>
</evidence>
<dbReference type="InterPro" id="IPR004045">
    <property type="entry name" value="Glutathione_S-Trfase_N"/>
</dbReference>
<evidence type="ECO:0000313" key="12">
    <source>
        <dbReference type="Proteomes" id="UP000233551"/>
    </source>
</evidence>
<dbReference type="GO" id="GO:0004364">
    <property type="term" value="F:glutathione transferase activity"/>
    <property type="evidence" value="ECO:0007669"/>
    <property type="project" value="UniProtKB-EC"/>
</dbReference>
<dbReference type="Pfam" id="PF02798">
    <property type="entry name" value="GST_N"/>
    <property type="match status" value="1"/>
</dbReference>
<comment type="caution">
    <text evidence="9">The sequence shown here is derived from an EMBL/GenBank/DDBJ whole genome shotgun (WGS) entry which is preliminary data.</text>
</comment>
<keyword evidence="4" id="KW-0808">Transferase</keyword>
<dbReference type="PROSITE" id="PS50405">
    <property type="entry name" value="GST_CTER"/>
    <property type="match status" value="1"/>
</dbReference>
<accession>A0A218W3X0</accession>
<dbReference type="EMBL" id="MTKT01005400">
    <property type="protein sequence ID" value="OWM67158.1"/>
    <property type="molecule type" value="Genomic_DNA"/>
</dbReference>
<dbReference type="InterPro" id="IPR004046">
    <property type="entry name" value="GST_C"/>
</dbReference>
<comment type="similarity">
    <text evidence="5">Belongs to the GST superfamily. Tau family.</text>
</comment>
<keyword evidence="3" id="KW-0216">Detoxification</keyword>
<dbReference type="FunFam" id="1.20.1050.10:FF:000012">
    <property type="entry name" value="Tau class glutathione S-transferase"/>
    <property type="match status" value="1"/>
</dbReference>
<evidence type="ECO:0000313" key="9">
    <source>
        <dbReference type="EMBL" id="OWM67158.1"/>
    </source>
</evidence>
<dbReference type="PANTHER" id="PTHR11260">
    <property type="entry name" value="GLUTATHIONE S-TRANSFERASE, GST, SUPERFAMILY, GST DOMAIN CONTAINING"/>
    <property type="match status" value="1"/>
</dbReference>
<sequence length="223" mass="25782">MANEEVKLYGAWGSPFSRRVEIALKLKGVPYQFFDEDMANKSPDLLKYNPVHKKVPVLVHRGKPIAESLVILEYIDETWKSAYPLLPEDPYDRAVARFWSRFLDEQCFLASWKAARSEGEERAKLKEEAHGHLKTLEEQLKGKKFFGGDSVGFLDISANFVAYWILIIQEVAGVNLFTEDKFPTLWKWAEEFRCCPIIKDNLPKKERLSAYLKARFGFQNASK</sequence>
<dbReference type="Pfam" id="PF00043">
    <property type="entry name" value="GST_C"/>
    <property type="match status" value="1"/>
</dbReference>
<comment type="subcellular location">
    <subcellularLocation>
        <location evidence="1">Cytoplasm</location>
        <location evidence="1">Cytosol</location>
    </subcellularLocation>
</comment>
<dbReference type="GO" id="GO:0009407">
    <property type="term" value="P:toxin catabolic process"/>
    <property type="evidence" value="ECO:0007669"/>
    <property type="project" value="UniProtKB-ARBA"/>
</dbReference>
<feature type="domain" description="GST C-terminal" evidence="8">
    <location>
        <begin position="89"/>
        <end position="216"/>
    </location>
</feature>
<reference evidence="9" key="2">
    <citation type="submission" date="2017-06" db="EMBL/GenBank/DDBJ databases">
        <title>The pomegranate genome and the genomics of punicalagin biosynthesis.</title>
        <authorList>
            <person name="Xu C."/>
        </authorList>
    </citation>
    <scope>NUCLEOTIDE SEQUENCE [LARGE SCALE GENOMIC DNA]</scope>
    <source>
        <tissue evidence="9">Fresh leaf</tissue>
    </source>
</reference>
<dbReference type="PROSITE" id="PS50404">
    <property type="entry name" value="GST_NTER"/>
    <property type="match status" value="1"/>
</dbReference>
<dbReference type="InterPro" id="IPR045073">
    <property type="entry name" value="Omega/Tau-like"/>
</dbReference>
<dbReference type="GeneID" id="116209324"/>
<dbReference type="Gene3D" id="3.40.30.10">
    <property type="entry name" value="Glutaredoxin"/>
    <property type="match status" value="1"/>
</dbReference>
<dbReference type="Gene3D" id="1.20.1050.10">
    <property type="match status" value="1"/>
</dbReference>
<dbReference type="GO" id="GO:0006749">
    <property type="term" value="P:glutathione metabolic process"/>
    <property type="evidence" value="ECO:0007669"/>
    <property type="project" value="InterPro"/>
</dbReference>